<evidence type="ECO:0000256" key="2">
    <source>
        <dbReference type="SAM" id="Phobius"/>
    </source>
</evidence>
<proteinExistence type="predicted"/>
<keyword evidence="2" id="KW-0812">Transmembrane</keyword>
<name>A0A836CGB2_9STRA</name>
<evidence type="ECO:0000256" key="1">
    <source>
        <dbReference type="SAM" id="MobiDB-lite"/>
    </source>
</evidence>
<gene>
    <name evidence="3" type="ORF">JKP88DRAFT_255453</name>
</gene>
<feature type="transmembrane region" description="Helical" evidence="2">
    <location>
        <begin position="190"/>
        <end position="215"/>
    </location>
</feature>
<feature type="compositionally biased region" description="Basic and acidic residues" evidence="1">
    <location>
        <begin position="1"/>
        <end position="10"/>
    </location>
</feature>
<evidence type="ECO:0000313" key="3">
    <source>
        <dbReference type="EMBL" id="KAG5184464.1"/>
    </source>
</evidence>
<keyword evidence="4" id="KW-1185">Reference proteome</keyword>
<dbReference type="Proteomes" id="UP000664859">
    <property type="component" value="Unassembled WGS sequence"/>
</dbReference>
<protein>
    <submittedName>
        <fullName evidence="3">Uncharacterized protein</fullName>
    </submittedName>
</protein>
<reference evidence="3" key="1">
    <citation type="submission" date="2021-02" db="EMBL/GenBank/DDBJ databases">
        <title>First Annotated Genome of the Yellow-green Alga Tribonema minus.</title>
        <authorList>
            <person name="Mahan K.M."/>
        </authorList>
    </citation>
    <scope>NUCLEOTIDE SEQUENCE</scope>
    <source>
        <strain evidence="3">UTEX B ZZ1240</strain>
    </source>
</reference>
<dbReference type="EMBL" id="JAFCMP010000166">
    <property type="protein sequence ID" value="KAG5184464.1"/>
    <property type="molecule type" value="Genomic_DNA"/>
</dbReference>
<organism evidence="3 4">
    <name type="scientific">Tribonema minus</name>
    <dbReference type="NCBI Taxonomy" id="303371"/>
    <lineage>
        <taxon>Eukaryota</taxon>
        <taxon>Sar</taxon>
        <taxon>Stramenopiles</taxon>
        <taxon>Ochrophyta</taxon>
        <taxon>PX clade</taxon>
        <taxon>Xanthophyceae</taxon>
        <taxon>Tribonematales</taxon>
        <taxon>Tribonemataceae</taxon>
        <taxon>Tribonema</taxon>
    </lineage>
</organism>
<feature type="compositionally biased region" description="Basic and acidic residues" evidence="1">
    <location>
        <begin position="17"/>
        <end position="28"/>
    </location>
</feature>
<feature type="transmembrane region" description="Helical" evidence="2">
    <location>
        <begin position="221"/>
        <end position="246"/>
    </location>
</feature>
<feature type="region of interest" description="Disordered" evidence="1">
    <location>
        <begin position="1"/>
        <end position="28"/>
    </location>
</feature>
<evidence type="ECO:0000313" key="4">
    <source>
        <dbReference type="Proteomes" id="UP000664859"/>
    </source>
</evidence>
<accession>A0A836CGB2</accession>
<keyword evidence="2" id="KW-1133">Transmembrane helix</keyword>
<dbReference type="AlphaFoldDB" id="A0A836CGB2"/>
<comment type="caution">
    <text evidence="3">The sequence shown here is derived from an EMBL/GenBank/DDBJ whole genome shotgun (WGS) entry which is preliminary data.</text>
</comment>
<keyword evidence="2" id="KW-0472">Membrane</keyword>
<sequence>MGSSSSKDDAAAPAEAEAEKLNDLEAKDFEECPKEVRDEAKALLADAVEDSVGFFPIYSHMMMMNHAVDKFVERCKRAAYASADVDGVIAEYHSANQAAREALTLILRDLKGAETQLDWLTRGVQAIDKGKYTTACRFFGEVNMQAMDISADAITALTNVVQKYNRLNKICLDRISALKATAKKAQWSSFWCGLGVVTSSVLLAASAIAAIPFTLGASGTVAVGAICAAAGVSGALGTAVGVNMCFQLKKLSDMQRDVENMGVILQEVQHTSLMLSFKLQAFRDKIVIVNTKCGRDGLAHHLHVYRISTEEDEALDTDELDGLAKTLKEEKITEIKAELQRQRVDTESLLETIDAKERELQIMVLATNLASRGKVGK</sequence>